<name>A0A1V8SK36_9PEZI</name>
<evidence type="ECO:0000256" key="3">
    <source>
        <dbReference type="SAM" id="Phobius"/>
    </source>
</evidence>
<gene>
    <name evidence="4" type="ORF">B0A48_14286</name>
</gene>
<dbReference type="GO" id="GO:0016020">
    <property type="term" value="C:membrane"/>
    <property type="evidence" value="ECO:0007669"/>
    <property type="project" value="GOC"/>
</dbReference>
<evidence type="ECO:0008006" key="6">
    <source>
        <dbReference type="Google" id="ProtNLM"/>
    </source>
</evidence>
<dbReference type="InParanoid" id="A0A1V8SK36"/>
<keyword evidence="1 3" id="KW-0472">Membrane</keyword>
<dbReference type="SUPFAM" id="SSF56300">
    <property type="entry name" value="Metallo-dependent phosphatases"/>
    <property type="match status" value="1"/>
</dbReference>
<evidence type="ECO:0000313" key="4">
    <source>
        <dbReference type="EMBL" id="OQN99310.1"/>
    </source>
</evidence>
<dbReference type="FunCoup" id="A0A1V8SK36">
    <property type="interactions" value="960"/>
</dbReference>
<feature type="transmembrane region" description="Helical" evidence="3">
    <location>
        <begin position="20"/>
        <end position="39"/>
    </location>
</feature>
<sequence length="739" mass="81681">MHLQHVASHHIQAIARRYPILRQISPTAILLILFWVYAIHYGERSVSSNHVKSCNWSEWEHWPAGATPHHLVFIADPQLVDPHTYPGRPWPLSALTESYTDQYMARNFRLINEQLDPDSVVFLGDLLDGGREWSTSKARALTAHQRKHLTDLGIKAPGTKRSVETSLSFGQSRTVSSSSLSERDKDSKAFVHGENGRWRKWGPAQWEDEYDRFGRIFLDPRQLYPKSDREAHVAGEVSTHPTSVENGASLVKTEQYAISGGKTRRVITSLPGNHDLGFGPGVQLAVRDRHETRFGEGNRVDVLGNHTFVSIDAPSLAAYSQFESGGGDSTEAQAEERKAIWQPTMSFMGTVQAPVAKSTSDYLDDLFPDRRPDGRTLLQRSDGESTKLSKLTAAVQGQAQLPVILLSHVPLYRDPDTDCGKLRELGKAISIRGGYQYQNALTRSLSTKIAQQISVAGEIVHIFSGDDHDYCDVSHRWNLVTGNGKSRLQNIREVTVKSFSWAMGVRRPGFLLVSLWNPVNDKGEAIGTAAATVQTHLCLLPDQLGIFLTYAQLAGLTLIILLVRAIIVAIRGNSTPDTEDDEPDVPSRLALIRSRSPDKQPISLTNGFSTQNKSLSKSRQRAASTSLSSTPAQDSSHLSVQRSHNARIRSVSPHTPSPSNGLIEKAGLYPQVQWADPSDDEESNVGSVGDYGDGDSQGKWKRRPRKQSVARRAWGEFWRGLGVVGVGAGGWYVFMVRTG</sequence>
<dbReference type="PANTHER" id="PTHR13315:SF4">
    <property type="entry name" value="METALLOPHOSPHOESTERASE, ISOFORM E"/>
    <property type="match status" value="1"/>
</dbReference>
<dbReference type="EMBL" id="NAJO01000040">
    <property type="protein sequence ID" value="OQN99310.1"/>
    <property type="molecule type" value="Genomic_DNA"/>
</dbReference>
<dbReference type="Proteomes" id="UP000192596">
    <property type="component" value="Unassembled WGS sequence"/>
</dbReference>
<dbReference type="OrthoDB" id="5977743at2759"/>
<accession>A0A1V8SK36</accession>
<organism evidence="4 5">
    <name type="scientific">Cryoendolithus antarcticus</name>
    <dbReference type="NCBI Taxonomy" id="1507870"/>
    <lineage>
        <taxon>Eukaryota</taxon>
        <taxon>Fungi</taxon>
        <taxon>Dikarya</taxon>
        <taxon>Ascomycota</taxon>
        <taxon>Pezizomycotina</taxon>
        <taxon>Dothideomycetes</taxon>
        <taxon>Dothideomycetidae</taxon>
        <taxon>Cladosporiales</taxon>
        <taxon>Cladosporiaceae</taxon>
        <taxon>Cryoendolithus</taxon>
    </lineage>
</organism>
<proteinExistence type="predicted"/>
<dbReference type="PANTHER" id="PTHR13315">
    <property type="entry name" value="METALLO PHOSPHOESTERASE RELATED"/>
    <property type="match status" value="1"/>
</dbReference>
<comment type="caution">
    <text evidence="4">The sequence shown here is derived from an EMBL/GenBank/DDBJ whole genome shotgun (WGS) entry which is preliminary data.</text>
</comment>
<dbReference type="GO" id="GO:0005783">
    <property type="term" value="C:endoplasmic reticulum"/>
    <property type="evidence" value="ECO:0007669"/>
    <property type="project" value="TreeGrafter"/>
</dbReference>
<evidence type="ECO:0000313" key="5">
    <source>
        <dbReference type="Proteomes" id="UP000192596"/>
    </source>
</evidence>
<feature type="transmembrane region" description="Helical" evidence="3">
    <location>
        <begin position="544"/>
        <end position="567"/>
    </location>
</feature>
<dbReference type="InterPro" id="IPR029052">
    <property type="entry name" value="Metallo-depent_PP-like"/>
</dbReference>
<feature type="region of interest" description="Disordered" evidence="2">
    <location>
        <begin position="596"/>
        <end position="706"/>
    </location>
</feature>
<dbReference type="AlphaFoldDB" id="A0A1V8SK36"/>
<reference evidence="5" key="1">
    <citation type="submission" date="2017-03" db="EMBL/GenBank/DDBJ databases">
        <title>Genomes of endolithic fungi from Antarctica.</title>
        <authorList>
            <person name="Coleine C."/>
            <person name="Masonjones S."/>
            <person name="Stajich J.E."/>
        </authorList>
    </citation>
    <scope>NUCLEOTIDE SEQUENCE [LARGE SCALE GENOMIC DNA]</scope>
    <source>
        <strain evidence="5">CCFEE 5527</strain>
    </source>
</reference>
<dbReference type="STRING" id="1507870.A0A1V8SK36"/>
<keyword evidence="5" id="KW-1185">Reference proteome</keyword>
<evidence type="ECO:0000256" key="1">
    <source>
        <dbReference type="ARBA" id="ARBA00023136"/>
    </source>
</evidence>
<protein>
    <recommendedName>
        <fullName evidence="6">Calcineurin-like phosphoesterase domain-containing protein</fullName>
    </recommendedName>
</protein>
<keyword evidence="3" id="KW-1133">Transmembrane helix</keyword>
<dbReference type="InterPro" id="IPR033308">
    <property type="entry name" value="PGAP5/Cdc1/Ted1"/>
</dbReference>
<feature type="compositionally biased region" description="Polar residues" evidence="2">
    <location>
        <begin position="602"/>
        <end position="643"/>
    </location>
</feature>
<feature type="transmembrane region" description="Helical" evidence="3">
    <location>
        <begin position="713"/>
        <end position="734"/>
    </location>
</feature>
<dbReference type="GO" id="GO:0006506">
    <property type="term" value="P:GPI anchor biosynthetic process"/>
    <property type="evidence" value="ECO:0007669"/>
    <property type="project" value="InterPro"/>
</dbReference>
<evidence type="ECO:0000256" key="2">
    <source>
        <dbReference type="SAM" id="MobiDB-lite"/>
    </source>
</evidence>
<keyword evidence="3" id="KW-0812">Transmembrane</keyword>